<dbReference type="InterPro" id="IPR031259">
    <property type="entry name" value="ILBP"/>
</dbReference>
<accession>A0A1B6KTE4</accession>
<dbReference type="PRINTS" id="PR00178">
    <property type="entry name" value="FATTYACIDBP"/>
</dbReference>
<evidence type="ECO:0000256" key="2">
    <source>
        <dbReference type="ARBA" id="ARBA00023121"/>
    </source>
</evidence>
<organism evidence="5">
    <name type="scientific">Graphocephala atropunctata</name>
    <dbReference type="NCBI Taxonomy" id="36148"/>
    <lineage>
        <taxon>Eukaryota</taxon>
        <taxon>Metazoa</taxon>
        <taxon>Ecdysozoa</taxon>
        <taxon>Arthropoda</taxon>
        <taxon>Hexapoda</taxon>
        <taxon>Insecta</taxon>
        <taxon>Pterygota</taxon>
        <taxon>Neoptera</taxon>
        <taxon>Paraneoptera</taxon>
        <taxon>Hemiptera</taxon>
        <taxon>Auchenorrhyncha</taxon>
        <taxon>Membracoidea</taxon>
        <taxon>Cicadellidae</taxon>
        <taxon>Cicadellinae</taxon>
        <taxon>Cicadellini</taxon>
        <taxon>Graphocephala</taxon>
    </lineage>
</organism>
<gene>
    <name evidence="5" type="ORF">g.22269</name>
</gene>
<dbReference type="AlphaFoldDB" id="A0A1B6KTE4"/>
<dbReference type="InterPro" id="IPR012674">
    <property type="entry name" value="Calycin"/>
</dbReference>
<keyword evidence="2" id="KW-0446">Lipid-binding</keyword>
<name>A0A1B6KTE4_9HEMI</name>
<reference evidence="5" key="1">
    <citation type="submission" date="2015-11" db="EMBL/GenBank/DDBJ databases">
        <title>De novo transcriptome assembly of four potential Pierce s Disease insect vectors from Arizona vineyards.</title>
        <authorList>
            <person name="Tassone E.E."/>
        </authorList>
    </citation>
    <scope>NUCLEOTIDE SEQUENCE</scope>
</reference>
<keyword evidence="3" id="KW-0732">Signal</keyword>
<evidence type="ECO:0000259" key="4">
    <source>
        <dbReference type="Pfam" id="PF00061"/>
    </source>
</evidence>
<protein>
    <recommendedName>
        <fullName evidence="4">Lipocalin/cytosolic fatty-acid binding domain-containing protein</fullName>
    </recommendedName>
</protein>
<evidence type="ECO:0000256" key="3">
    <source>
        <dbReference type="SAM" id="SignalP"/>
    </source>
</evidence>
<feature type="chain" id="PRO_5008586851" description="Lipocalin/cytosolic fatty-acid binding domain-containing protein" evidence="3">
    <location>
        <begin position="20"/>
        <end position="159"/>
    </location>
</feature>
<dbReference type="PANTHER" id="PTHR11955">
    <property type="entry name" value="FATTY ACID BINDING PROTEIN"/>
    <property type="match status" value="1"/>
</dbReference>
<dbReference type="SUPFAM" id="SSF50814">
    <property type="entry name" value="Lipocalins"/>
    <property type="match status" value="1"/>
</dbReference>
<feature type="signal peptide" evidence="3">
    <location>
        <begin position="1"/>
        <end position="19"/>
    </location>
</feature>
<dbReference type="Gene3D" id="2.40.128.20">
    <property type="match status" value="1"/>
</dbReference>
<comment type="similarity">
    <text evidence="1">Belongs to the calycin superfamily. Fatty-acid binding protein (FABP) family.</text>
</comment>
<dbReference type="EMBL" id="GEBQ01025265">
    <property type="protein sequence ID" value="JAT14712.1"/>
    <property type="molecule type" value="Transcribed_RNA"/>
</dbReference>
<sequence>MSSMKFVVLLVAVVYMVNALPVTDQSYLAPYLNKEYKLATSDEHFEEVMKALDVSFLKRKLALLAKPVIKLTEQDGKYTLTSESVFKNTRTTFRLGEEFEEETPDDRVVESIITQDKNKLIHTQKGDKVTTITREFSDDQVKVTVQVDDIVSIRTYVPV</sequence>
<dbReference type="Pfam" id="PF00061">
    <property type="entry name" value="Lipocalin"/>
    <property type="match status" value="1"/>
</dbReference>
<dbReference type="InterPro" id="IPR000566">
    <property type="entry name" value="Lipocln_cytosolic_FA-bd_dom"/>
</dbReference>
<evidence type="ECO:0000256" key="1">
    <source>
        <dbReference type="ARBA" id="ARBA00008390"/>
    </source>
</evidence>
<evidence type="ECO:0000313" key="5">
    <source>
        <dbReference type="EMBL" id="JAT14712.1"/>
    </source>
</evidence>
<dbReference type="GO" id="GO:0008289">
    <property type="term" value="F:lipid binding"/>
    <property type="evidence" value="ECO:0007669"/>
    <property type="project" value="UniProtKB-KW"/>
</dbReference>
<dbReference type="InterPro" id="IPR000463">
    <property type="entry name" value="Fatty_acid-bd"/>
</dbReference>
<proteinExistence type="inferred from homology"/>
<feature type="domain" description="Lipocalin/cytosolic fatty-acid binding" evidence="4">
    <location>
        <begin position="35"/>
        <end position="156"/>
    </location>
</feature>